<reference evidence="2 3" key="1">
    <citation type="journal article" date="2008" name="Nature">
        <title>The genome of the model beetle and pest Tribolium castaneum.</title>
        <authorList>
            <consortium name="Tribolium Genome Sequencing Consortium"/>
            <person name="Richards S."/>
            <person name="Gibbs R.A."/>
            <person name="Weinstock G.M."/>
            <person name="Brown S.J."/>
            <person name="Denell R."/>
            <person name="Beeman R.W."/>
            <person name="Gibbs R."/>
            <person name="Beeman R.W."/>
            <person name="Brown S.J."/>
            <person name="Bucher G."/>
            <person name="Friedrich M."/>
            <person name="Grimmelikhuijzen C.J."/>
            <person name="Klingler M."/>
            <person name="Lorenzen M."/>
            <person name="Richards S."/>
            <person name="Roth S."/>
            <person name="Schroder R."/>
            <person name="Tautz D."/>
            <person name="Zdobnov E.M."/>
            <person name="Muzny D."/>
            <person name="Gibbs R.A."/>
            <person name="Weinstock G.M."/>
            <person name="Attaway T."/>
            <person name="Bell S."/>
            <person name="Buhay C.J."/>
            <person name="Chandrabose M.N."/>
            <person name="Chavez D."/>
            <person name="Clerk-Blankenburg K.P."/>
            <person name="Cree A."/>
            <person name="Dao M."/>
            <person name="Davis C."/>
            <person name="Chacko J."/>
            <person name="Dinh H."/>
            <person name="Dugan-Rocha S."/>
            <person name="Fowler G."/>
            <person name="Garner T.T."/>
            <person name="Garnes J."/>
            <person name="Gnirke A."/>
            <person name="Hawes A."/>
            <person name="Hernandez J."/>
            <person name="Hines S."/>
            <person name="Holder M."/>
            <person name="Hume J."/>
            <person name="Jhangiani S.N."/>
            <person name="Joshi V."/>
            <person name="Khan Z.M."/>
            <person name="Jackson L."/>
            <person name="Kovar C."/>
            <person name="Kowis A."/>
            <person name="Lee S."/>
            <person name="Lewis L.R."/>
            <person name="Margolis J."/>
            <person name="Morgan M."/>
            <person name="Nazareth L.V."/>
            <person name="Nguyen N."/>
            <person name="Okwuonu G."/>
            <person name="Parker D."/>
            <person name="Richards S."/>
            <person name="Ruiz S.J."/>
            <person name="Santibanez J."/>
            <person name="Savard J."/>
            <person name="Scherer S.E."/>
            <person name="Schneider B."/>
            <person name="Sodergren E."/>
            <person name="Tautz D."/>
            <person name="Vattahil S."/>
            <person name="Villasana D."/>
            <person name="White C.S."/>
            <person name="Wright R."/>
            <person name="Park Y."/>
            <person name="Beeman R.W."/>
            <person name="Lord J."/>
            <person name="Oppert B."/>
            <person name="Lorenzen M."/>
            <person name="Brown S."/>
            <person name="Wang L."/>
            <person name="Savard J."/>
            <person name="Tautz D."/>
            <person name="Richards S."/>
            <person name="Weinstock G."/>
            <person name="Gibbs R.A."/>
            <person name="Liu Y."/>
            <person name="Worley K."/>
            <person name="Weinstock G."/>
            <person name="Elsik C.G."/>
            <person name="Reese J.T."/>
            <person name="Elhaik E."/>
            <person name="Landan G."/>
            <person name="Graur D."/>
            <person name="Arensburger P."/>
            <person name="Atkinson P."/>
            <person name="Beeman R.W."/>
            <person name="Beidler J."/>
            <person name="Brown S.J."/>
            <person name="Demuth J.P."/>
            <person name="Drury D.W."/>
            <person name="Du Y.Z."/>
            <person name="Fujiwara H."/>
            <person name="Lorenzen M."/>
            <person name="Maselli V."/>
            <person name="Osanai M."/>
            <person name="Park Y."/>
            <person name="Robertson H.M."/>
            <person name="Tu Z."/>
            <person name="Wang J.J."/>
            <person name="Wang S."/>
            <person name="Richards S."/>
            <person name="Song H."/>
            <person name="Zhang L."/>
            <person name="Sodergren E."/>
            <person name="Werner D."/>
            <person name="Stanke M."/>
            <person name="Morgenstern B."/>
            <person name="Solovyev V."/>
            <person name="Kosarev P."/>
            <person name="Brown G."/>
            <person name="Chen H.C."/>
            <person name="Ermolaeva O."/>
            <person name="Hlavina W."/>
            <person name="Kapustin Y."/>
            <person name="Kiryutin B."/>
            <person name="Kitts P."/>
            <person name="Maglott D."/>
            <person name="Pruitt K."/>
            <person name="Sapojnikov V."/>
            <person name="Souvorov A."/>
            <person name="Mackey A.J."/>
            <person name="Waterhouse R.M."/>
            <person name="Wyder S."/>
            <person name="Zdobnov E.M."/>
            <person name="Zdobnov E.M."/>
            <person name="Wyder S."/>
            <person name="Kriventseva E.V."/>
            <person name="Kadowaki T."/>
            <person name="Bork P."/>
            <person name="Aranda M."/>
            <person name="Bao R."/>
            <person name="Beermann A."/>
            <person name="Berns N."/>
            <person name="Bolognesi R."/>
            <person name="Bonneton F."/>
            <person name="Bopp D."/>
            <person name="Brown S.J."/>
            <person name="Bucher G."/>
            <person name="Butts T."/>
            <person name="Chaumot A."/>
            <person name="Denell R.E."/>
            <person name="Ferrier D.E."/>
            <person name="Friedrich M."/>
            <person name="Gordon C.M."/>
            <person name="Jindra M."/>
            <person name="Klingler M."/>
            <person name="Lan Q."/>
            <person name="Lattorff H.M."/>
            <person name="Laudet V."/>
            <person name="von Levetsow C."/>
            <person name="Liu Z."/>
            <person name="Lutz R."/>
            <person name="Lynch J.A."/>
            <person name="da Fonseca R.N."/>
            <person name="Posnien N."/>
            <person name="Reuter R."/>
            <person name="Roth S."/>
            <person name="Savard J."/>
            <person name="Schinko J.B."/>
            <person name="Schmitt C."/>
            <person name="Schoppmeier M."/>
            <person name="Schroder R."/>
            <person name="Shippy T.D."/>
            <person name="Simonnet F."/>
            <person name="Marques-Souza H."/>
            <person name="Tautz D."/>
            <person name="Tomoyasu Y."/>
            <person name="Trauner J."/>
            <person name="Van der Zee M."/>
            <person name="Vervoort M."/>
            <person name="Wittkopp N."/>
            <person name="Wimmer E.A."/>
            <person name="Yang X."/>
            <person name="Jones A.K."/>
            <person name="Sattelle D.B."/>
            <person name="Ebert P.R."/>
            <person name="Nelson D."/>
            <person name="Scott J.G."/>
            <person name="Beeman R.W."/>
            <person name="Muthukrishnan S."/>
            <person name="Kramer K.J."/>
            <person name="Arakane Y."/>
            <person name="Beeman R.W."/>
            <person name="Zhu Q."/>
            <person name="Hogenkamp D."/>
            <person name="Dixit R."/>
            <person name="Oppert B."/>
            <person name="Jiang H."/>
            <person name="Zou Z."/>
            <person name="Marshall J."/>
            <person name="Elpidina E."/>
            <person name="Vinokurov K."/>
            <person name="Oppert C."/>
            <person name="Zou Z."/>
            <person name="Evans J."/>
            <person name="Lu Z."/>
            <person name="Zhao P."/>
            <person name="Sumathipala N."/>
            <person name="Altincicek B."/>
            <person name="Vilcinskas A."/>
            <person name="Williams M."/>
            <person name="Hultmark D."/>
            <person name="Hetru C."/>
            <person name="Jiang H."/>
            <person name="Grimmelikhuijzen C.J."/>
            <person name="Hauser F."/>
            <person name="Cazzamali G."/>
            <person name="Williamson M."/>
            <person name="Park Y."/>
            <person name="Li B."/>
            <person name="Tanaka Y."/>
            <person name="Predel R."/>
            <person name="Neupert S."/>
            <person name="Schachtner J."/>
            <person name="Verleyen P."/>
            <person name="Raible F."/>
            <person name="Bork P."/>
            <person name="Friedrich M."/>
            <person name="Walden K.K."/>
            <person name="Robertson H.M."/>
            <person name="Angeli S."/>
            <person name="Foret S."/>
            <person name="Bucher G."/>
            <person name="Schuetz S."/>
            <person name="Maleszka R."/>
            <person name="Wimmer E.A."/>
            <person name="Beeman R.W."/>
            <person name="Lorenzen M."/>
            <person name="Tomoyasu Y."/>
            <person name="Miller S.C."/>
            <person name="Grossmann D."/>
            <person name="Bucher G."/>
        </authorList>
    </citation>
    <scope>NUCLEOTIDE SEQUENCE [LARGE SCALE GENOMIC DNA]</scope>
    <source>
        <strain evidence="2 3">Georgia GA2</strain>
    </source>
</reference>
<accession>D6WH56</accession>
<dbReference type="AlphaFoldDB" id="D6WH56"/>
<gene>
    <name evidence="2" type="primary">GLEAN_03885</name>
    <name evidence="2" type="ORF">TcasGA2_TC003885</name>
</gene>
<proteinExistence type="predicted"/>
<protein>
    <submittedName>
        <fullName evidence="2">Uncharacterized protein</fullName>
    </submittedName>
</protein>
<evidence type="ECO:0000313" key="2">
    <source>
        <dbReference type="EMBL" id="EFA00974.1"/>
    </source>
</evidence>
<dbReference type="HOGENOM" id="CLU_2925574_0_0_1"/>
<evidence type="ECO:0000313" key="3">
    <source>
        <dbReference type="Proteomes" id="UP000007266"/>
    </source>
</evidence>
<name>D6WH56_TRICA</name>
<dbReference type="InParanoid" id="D6WH56"/>
<feature type="region of interest" description="Disordered" evidence="1">
    <location>
        <begin position="16"/>
        <end position="37"/>
    </location>
</feature>
<dbReference type="Proteomes" id="UP000007266">
    <property type="component" value="Linkage group 3"/>
</dbReference>
<reference evidence="2 3" key="2">
    <citation type="journal article" date="2010" name="Nucleic Acids Res.">
        <title>BeetleBase in 2010: revisions to provide comprehensive genomic information for Tribolium castaneum.</title>
        <authorList>
            <person name="Kim H.S."/>
            <person name="Murphy T."/>
            <person name="Xia J."/>
            <person name="Caragea D."/>
            <person name="Park Y."/>
            <person name="Beeman R.W."/>
            <person name="Lorenzen M.D."/>
            <person name="Butcher S."/>
            <person name="Manak J.R."/>
            <person name="Brown S.J."/>
        </authorList>
    </citation>
    <scope>GENOME REANNOTATION</scope>
    <source>
        <strain evidence="2 3">Georgia GA2</strain>
    </source>
</reference>
<dbReference type="EMBL" id="KQ971330">
    <property type="protein sequence ID" value="EFA00974.1"/>
    <property type="molecule type" value="Genomic_DNA"/>
</dbReference>
<organism evidence="2 3">
    <name type="scientific">Tribolium castaneum</name>
    <name type="common">Red flour beetle</name>
    <dbReference type="NCBI Taxonomy" id="7070"/>
    <lineage>
        <taxon>Eukaryota</taxon>
        <taxon>Metazoa</taxon>
        <taxon>Ecdysozoa</taxon>
        <taxon>Arthropoda</taxon>
        <taxon>Hexapoda</taxon>
        <taxon>Insecta</taxon>
        <taxon>Pterygota</taxon>
        <taxon>Neoptera</taxon>
        <taxon>Endopterygota</taxon>
        <taxon>Coleoptera</taxon>
        <taxon>Polyphaga</taxon>
        <taxon>Cucujiformia</taxon>
        <taxon>Tenebrionidae</taxon>
        <taxon>Tenebrionidae incertae sedis</taxon>
        <taxon>Tribolium</taxon>
    </lineage>
</organism>
<keyword evidence="3" id="KW-1185">Reference proteome</keyword>
<evidence type="ECO:0000256" key="1">
    <source>
        <dbReference type="SAM" id="MobiDB-lite"/>
    </source>
</evidence>
<sequence length="61" mass="6754">MGVNFNSNLEMRVVNDPRMLRRSGPMTPPYRSGGDRHLAECGPENFGTVGLDPEMAEPSFD</sequence>